<proteinExistence type="predicted"/>
<accession>A0A841KPS4</accession>
<evidence type="ECO:0000313" key="1">
    <source>
        <dbReference type="EMBL" id="MBB6215466.1"/>
    </source>
</evidence>
<gene>
    <name evidence="1" type="ORF">HNQ80_001555</name>
</gene>
<dbReference type="Proteomes" id="UP000579281">
    <property type="component" value="Unassembled WGS sequence"/>
</dbReference>
<sequence>MEKMEVLRYRLYEAIEKGEKKEVLFLSRKLDKYIVEKTKQLLKEKEKHFKECV</sequence>
<dbReference type="GO" id="GO:0043937">
    <property type="term" value="P:regulation of sporulation"/>
    <property type="evidence" value="ECO:0007669"/>
    <property type="project" value="InterPro"/>
</dbReference>
<name>A0A841KPS4_9FIRM</name>
<evidence type="ECO:0008006" key="3">
    <source>
        <dbReference type="Google" id="ProtNLM"/>
    </source>
</evidence>
<dbReference type="Pfam" id="PF09388">
    <property type="entry name" value="SpoOE-like"/>
    <property type="match status" value="1"/>
</dbReference>
<dbReference type="RefSeq" id="WP_184309776.1">
    <property type="nucleotide sequence ID" value="NZ_JACHEN010000007.1"/>
</dbReference>
<comment type="caution">
    <text evidence="1">The sequence shown here is derived from an EMBL/GenBank/DDBJ whole genome shotgun (WGS) entry which is preliminary data.</text>
</comment>
<organism evidence="1 2">
    <name type="scientific">Anaerosolibacter carboniphilus</name>
    <dbReference type="NCBI Taxonomy" id="1417629"/>
    <lineage>
        <taxon>Bacteria</taxon>
        <taxon>Bacillati</taxon>
        <taxon>Bacillota</taxon>
        <taxon>Clostridia</taxon>
        <taxon>Peptostreptococcales</taxon>
        <taxon>Thermotaleaceae</taxon>
        <taxon>Anaerosolibacter</taxon>
    </lineage>
</organism>
<dbReference type="EMBL" id="JACHEN010000007">
    <property type="protein sequence ID" value="MBB6215466.1"/>
    <property type="molecule type" value="Genomic_DNA"/>
</dbReference>
<reference evidence="1 2" key="1">
    <citation type="submission" date="2020-08" db="EMBL/GenBank/DDBJ databases">
        <title>Genomic Encyclopedia of Type Strains, Phase IV (KMG-IV): sequencing the most valuable type-strain genomes for metagenomic binning, comparative biology and taxonomic classification.</title>
        <authorList>
            <person name="Goeker M."/>
        </authorList>
    </citation>
    <scope>NUCLEOTIDE SEQUENCE [LARGE SCALE GENOMIC DNA]</scope>
    <source>
        <strain evidence="1 2">DSM 103526</strain>
    </source>
</reference>
<keyword evidence="2" id="KW-1185">Reference proteome</keyword>
<evidence type="ECO:0000313" key="2">
    <source>
        <dbReference type="Proteomes" id="UP000579281"/>
    </source>
</evidence>
<protein>
    <recommendedName>
        <fullName evidence="3">Spo0E like sporulation regulatory protein</fullName>
    </recommendedName>
</protein>
<dbReference type="AlphaFoldDB" id="A0A841KPS4"/>
<dbReference type="InterPro" id="IPR018540">
    <property type="entry name" value="Spo0E-like"/>
</dbReference>